<organism evidence="4 5">
    <name type="scientific">Symbiodinium necroappetens</name>
    <dbReference type="NCBI Taxonomy" id="1628268"/>
    <lineage>
        <taxon>Eukaryota</taxon>
        <taxon>Sar</taxon>
        <taxon>Alveolata</taxon>
        <taxon>Dinophyceae</taxon>
        <taxon>Suessiales</taxon>
        <taxon>Symbiodiniaceae</taxon>
        <taxon>Symbiodinium</taxon>
    </lineage>
</organism>
<dbReference type="InterPro" id="IPR016377">
    <property type="entry name" value="Sucrose_GGa_phosphorylase-rel"/>
</dbReference>
<keyword evidence="2" id="KW-0808">Transferase</keyword>
<name>A0A813BJ71_9DINO</name>
<feature type="domain" description="Glycosyl hydrolase family 13 catalytic" evidence="3">
    <location>
        <begin position="24"/>
        <end position="421"/>
    </location>
</feature>
<keyword evidence="1" id="KW-0328">Glycosyltransferase</keyword>
<evidence type="ECO:0000313" key="4">
    <source>
        <dbReference type="EMBL" id="CAE7903198.1"/>
    </source>
</evidence>
<dbReference type="Proteomes" id="UP000601435">
    <property type="component" value="Unassembled WGS sequence"/>
</dbReference>
<sequence length="542" mass="60275">MAADSTGTSETNTQTTAPILDEQDVLLITYADTLVDGDKPPLQVLNQFALSYLADYFSGIHILPFFPFTSDDGFAVVDYNSVRADLGDWQDIEAMAENFDLMFDLVINHCSREHLWFADFVNGCAPGCDFFIELPADTIVDEVIRPRNTPLLSEVQTYAGPKHVWTTFSDDQIDLNFSNPEVLCQFIEILFDYIERGARYIRLDAIAFLWKRLGTNCMSLPETHMVVKIMRLLIDYTGADVVLLTETNVPHQENVSYFGQKDEAHMVYQFSLAPLLLYSYLFNDGSYLQNWASELQQPPEGCAYLNFIASHDGIGLRPLEGLLPAEDIEKLISNVHDRGGFVSMRTTSGGEQKAYEMNISLFAAFGGSADVIPAYVGAHQLLLAFQGVPALYLRALLGSQNDLAAVERTGRTRSINRGKLHVSNVQEEISDVNSLPHEVFNALTHALRVRRLQPAFSPAANQEVIISGAQLLVIRRNATQQKVLVIASFSANIQSVSLSSFIDPDLLNASGIKDLLTQTTYAAEQALALAPYQVVWLELERI</sequence>
<dbReference type="OrthoDB" id="447119at2759"/>
<dbReference type="PANTHER" id="PTHR38784">
    <property type="entry name" value="SUCROSE PHOSPHORYLASE"/>
    <property type="match status" value="1"/>
</dbReference>
<evidence type="ECO:0000259" key="3">
    <source>
        <dbReference type="SMART" id="SM00642"/>
    </source>
</evidence>
<proteinExistence type="predicted"/>
<dbReference type="PIRSF" id="PIRSF003059">
    <property type="entry name" value="Sucrose_phosphorylase"/>
    <property type="match status" value="1"/>
</dbReference>
<reference evidence="4" key="1">
    <citation type="submission" date="2021-02" db="EMBL/GenBank/DDBJ databases">
        <authorList>
            <person name="Dougan E. K."/>
            <person name="Rhodes N."/>
            <person name="Thang M."/>
            <person name="Chan C."/>
        </authorList>
    </citation>
    <scope>NUCLEOTIDE SEQUENCE</scope>
</reference>
<dbReference type="AlphaFoldDB" id="A0A813BJ71"/>
<dbReference type="Gene3D" id="3.90.400.10">
    <property type="entry name" value="Oligo-1,6-glucosidase, Domain 2"/>
    <property type="match status" value="1"/>
</dbReference>
<dbReference type="InterPro" id="IPR013780">
    <property type="entry name" value="Glyco_hydro_b"/>
</dbReference>
<dbReference type="InterPro" id="IPR033746">
    <property type="entry name" value="GGa_phosphorylase"/>
</dbReference>
<dbReference type="GO" id="GO:0016757">
    <property type="term" value="F:glycosyltransferase activity"/>
    <property type="evidence" value="ECO:0007669"/>
    <property type="project" value="UniProtKB-KW"/>
</dbReference>
<dbReference type="InterPro" id="IPR017853">
    <property type="entry name" value="GH"/>
</dbReference>
<dbReference type="SMART" id="SM00642">
    <property type="entry name" value="Aamy"/>
    <property type="match status" value="1"/>
</dbReference>
<dbReference type="CDD" id="cd11356">
    <property type="entry name" value="AmyAc_Sucrose_phosphorylase-like_1"/>
    <property type="match status" value="1"/>
</dbReference>
<evidence type="ECO:0000256" key="1">
    <source>
        <dbReference type="ARBA" id="ARBA00022676"/>
    </source>
</evidence>
<dbReference type="Gene3D" id="2.60.40.1180">
    <property type="entry name" value="Golgi alpha-mannosidase II"/>
    <property type="match status" value="1"/>
</dbReference>
<evidence type="ECO:0000313" key="5">
    <source>
        <dbReference type="Proteomes" id="UP000601435"/>
    </source>
</evidence>
<accession>A0A813BJ71</accession>
<gene>
    <name evidence="4" type="primary">ycjM</name>
    <name evidence="4" type="ORF">SNEC2469_LOCUS30488</name>
</gene>
<dbReference type="EMBL" id="CAJNJA010071251">
    <property type="protein sequence ID" value="CAE7903198.1"/>
    <property type="molecule type" value="Genomic_DNA"/>
</dbReference>
<dbReference type="SUPFAM" id="SSF51445">
    <property type="entry name" value="(Trans)glycosidases"/>
    <property type="match status" value="1"/>
</dbReference>
<dbReference type="GO" id="GO:0005975">
    <property type="term" value="P:carbohydrate metabolic process"/>
    <property type="evidence" value="ECO:0007669"/>
    <property type="project" value="InterPro"/>
</dbReference>
<dbReference type="PANTHER" id="PTHR38784:SF1">
    <property type="entry name" value="SUCROSE PHOSPHORYLASE"/>
    <property type="match status" value="1"/>
</dbReference>
<comment type="caution">
    <text evidence="4">The sequence shown here is derived from an EMBL/GenBank/DDBJ whole genome shotgun (WGS) entry which is preliminary data.</text>
</comment>
<dbReference type="Gene3D" id="3.20.20.80">
    <property type="entry name" value="Glycosidases"/>
    <property type="match status" value="1"/>
</dbReference>
<evidence type="ECO:0000256" key="2">
    <source>
        <dbReference type="ARBA" id="ARBA00022679"/>
    </source>
</evidence>
<dbReference type="InterPro" id="IPR006047">
    <property type="entry name" value="GH13_cat_dom"/>
</dbReference>
<keyword evidence="5" id="KW-1185">Reference proteome</keyword>
<dbReference type="InterPro" id="IPR045857">
    <property type="entry name" value="O16G_dom_2"/>
</dbReference>
<protein>
    <submittedName>
        <fullName evidence="4">YcjM protein</fullName>
    </submittedName>
</protein>
<dbReference type="Pfam" id="PF00128">
    <property type="entry name" value="Alpha-amylase"/>
    <property type="match status" value="1"/>
</dbReference>